<sequence>MSRQWVTGYRSYELGAFDEQSPKVKIIKRALREQLSNLIDNGCDWIITGAQLGTEQWVVEIAAELKKEFPGQFQIAVMLPFTEFGSQWNETNQLKLQQTLARADFSTTVSNRPYHSPQQLKNYQQFMLTHTDGAFLLYDTENEGKAHYDVTAIQRFQEHHPYTCQFLDFDDLQEVANQYEAEINSEFEE</sequence>
<protein>
    <recommendedName>
        <fullName evidence="1">UPF0398 protein M3M39_05180</fullName>
    </recommendedName>
</protein>
<evidence type="ECO:0000313" key="2">
    <source>
        <dbReference type="EMBL" id="USS87516.1"/>
    </source>
</evidence>
<proteinExistence type="inferred from homology"/>
<dbReference type="PANTHER" id="PTHR38440:SF1">
    <property type="entry name" value="UPF0398 PROTEIN SPR0331"/>
    <property type="match status" value="1"/>
</dbReference>
<dbReference type="Gene3D" id="3.40.50.450">
    <property type="match status" value="1"/>
</dbReference>
<keyword evidence="3" id="KW-1185">Reference proteome</keyword>
<dbReference type="PANTHER" id="PTHR38440">
    <property type="entry name" value="UPF0398 PROTEIN YPSA"/>
    <property type="match status" value="1"/>
</dbReference>
<dbReference type="NCBIfam" id="NF010181">
    <property type="entry name" value="PRK13660.1"/>
    <property type="match status" value="1"/>
</dbReference>
<evidence type="ECO:0000313" key="3">
    <source>
        <dbReference type="Proteomes" id="UP001057025"/>
    </source>
</evidence>
<accession>A0ABY5BU36</accession>
<dbReference type="RefSeq" id="WP_252796814.1">
    <property type="nucleotide sequence ID" value="NZ_CP097118.1"/>
</dbReference>
<dbReference type="SUPFAM" id="SSF102405">
    <property type="entry name" value="MCP/YpsA-like"/>
    <property type="match status" value="1"/>
</dbReference>
<dbReference type="HAMAP" id="MF_01575">
    <property type="entry name" value="UPF0398"/>
    <property type="match status" value="1"/>
</dbReference>
<dbReference type="InterPro" id="IPR010697">
    <property type="entry name" value="YspA"/>
</dbReference>
<dbReference type="EMBL" id="CP097118">
    <property type="protein sequence ID" value="USS87516.1"/>
    <property type="molecule type" value="Genomic_DNA"/>
</dbReference>
<dbReference type="Proteomes" id="UP001057025">
    <property type="component" value="Chromosome"/>
</dbReference>
<comment type="similarity">
    <text evidence="1">Belongs to the UPF0398 family.</text>
</comment>
<evidence type="ECO:0000256" key="1">
    <source>
        <dbReference type="HAMAP-Rule" id="MF_01575"/>
    </source>
</evidence>
<dbReference type="PIRSF" id="PIRSF021290">
    <property type="entry name" value="DUF1273"/>
    <property type="match status" value="1"/>
</dbReference>
<dbReference type="Pfam" id="PF06908">
    <property type="entry name" value="YpsA"/>
    <property type="match status" value="1"/>
</dbReference>
<name>A0ABY5BU36_9LACO</name>
<reference evidence="2" key="1">
    <citation type="submission" date="2022-05" db="EMBL/GenBank/DDBJ databases">
        <authorList>
            <person name="Oliphant S.A."/>
            <person name="Watson-Haigh N.S."/>
            <person name="Sumby K.M."/>
            <person name="Gardner J.M."/>
            <person name="Jiranek V."/>
        </authorList>
    </citation>
    <scope>NUCLEOTIDE SEQUENCE</scope>
    <source>
        <strain evidence="2">KI11_C11</strain>
    </source>
</reference>
<gene>
    <name evidence="2" type="ORF">M3M39_05180</name>
</gene>
<organism evidence="2 3">
    <name type="scientific">Fructilactobacillus hinvesii</name>
    <dbReference type="NCBI Taxonomy" id="2940300"/>
    <lineage>
        <taxon>Bacteria</taxon>
        <taxon>Bacillati</taxon>
        <taxon>Bacillota</taxon>
        <taxon>Bacilli</taxon>
        <taxon>Lactobacillales</taxon>
        <taxon>Lactobacillaceae</taxon>
        <taxon>Fructilactobacillus</taxon>
    </lineage>
</organism>